<accession>A0A9X0EA99</accession>
<dbReference type="Gene3D" id="3.40.50.300">
    <property type="entry name" value="P-loop containing nucleotide triphosphate hydrolases"/>
    <property type="match status" value="1"/>
</dbReference>
<dbReference type="InterPro" id="IPR051162">
    <property type="entry name" value="T4SS_component"/>
</dbReference>
<sequence>MSVFADSLKKFIDPAELMPAYGRHVDSRVVTMGEERLLGVITLQGCPFETTTDSELIRGFNQFNRILAEIAKVNAPNLAEWLHVRKERVRLDFDYKFKNTFVAQFAEKYLQRFQGDDFFKTTYSISFVLKYDFDIEQGIERMNMLLDFALKSLRHYDPVALGIEQNSHGVTHSQIGGFLNQLLNRSDEIVPLSGDAISDTIQTAGLHFGFDLCEIRPSTGGQIYATYYDLDFPDESKRAMWNSLLKEPFEFCLTQSFFNFTASKSLGLSNKKINQVSSGTNFPEHYVQDIQEARSYIASGEITLGEHHGALVVYGRTAREATDNGSTMATNLLASSGARFVRATSSGIFTYYSMMPGTKDKPLAEPKTTRNVACGFSLYNYPTGKQRGNPIGDGSAVMPLPTVSGSVFWFNTHVSNPTQDVRGQKYPGHMLCLGATGAGKTTFEGTLVGFLDRFNPKIFAIDFNRSMQMFLETYGTTYFDIQEGVYTGLNPFQLTDSPSLRSYLYGLVGACGRDNSGHLTASDEAKIKNAVDTIMGMEQLDRRFSYLSSLIPPEGGDGLGDRLAKWQQSCNGSLAWALDSPVNQFDPANMRRIGFNTTDILKPGHPATEPVLSVLFHMKDMMQKAGELFLTLVEEFWVPANYPTTQAQIMGTLKAGRIKGEFMFLVSQSPEDAINCAIFAPIIQQTPTKVFLPNPDATFESYEKCGLNRKEFDELHKLDKASRTFLIKQEHQSTFVLLDLEGFDDFLPIISGTWESIDLAHKIKAEVGSDPAAWVPIFQQRYREMKSAEKQGEMK</sequence>
<protein>
    <recommendedName>
        <fullName evidence="2">CagE TrbE VirB component of type IV transporter system central domain-containing protein</fullName>
    </recommendedName>
</protein>
<dbReference type="GO" id="GO:0005524">
    <property type="term" value="F:ATP binding"/>
    <property type="evidence" value="ECO:0007669"/>
    <property type="project" value="InterPro"/>
</dbReference>
<comment type="caution">
    <text evidence="3">The sequence shown here is derived from an EMBL/GenBank/DDBJ whole genome shotgun (WGS) entry which is preliminary data.</text>
</comment>
<dbReference type="Pfam" id="PF03135">
    <property type="entry name" value="CagE_TrbE_VirB"/>
    <property type="match status" value="1"/>
</dbReference>
<feature type="domain" description="CagE TrbE VirB component of type IV transporter system central" evidence="2">
    <location>
        <begin position="162"/>
        <end position="357"/>
    </location>
</feature>
<name>A0A9X0EA99_9PSED</name>
<proteinExistence type="inferred from homology"/>
<gene>
    <name evidence="3" type="ORF">LT42_25365</name>
</gene>
<dbReference type="EMBL" id="JRMB01000005">
    <property type="protein sequence ID" value="KGF62091.1"/>
    <property type="molecule type" value="Genomic_DNA"/>
</dbReference>
<dbReference type="AlphaFoldDB" id="A0A9X0EA99"/>
<evidence type="ECO:0000313" key="3">
    <source>
        <dbReference type="EMBL" id="KGF62091.1"/>
    </source>
</evidence>
<evidence type="ECO:0000256" key="1">
    <source>
        <dbReference type="ARBA" id="ARBA00006512"/>
    </source>
</evidence>
<dbReference type="InterPro" id="IPR027417">
    <property type="entry name" value="P-loop_NTPase"/>
</dbReference>
<dbReference type="PANTHER" id="PTHR30121:SF6">
    <property type="entry name" value="SLR6007 PROTEIN"/>
    <property type="match status" value="1"/>
</dbReference>
<dbReference type="Proteomes" id="UP000029719">
    <property type="component" value="Unassembled WGS sequence"/>
</dbReference>
<organism evidence="3 4">
    <name type="scientific">Pseudomonas lutea</name>
    <dbReference type="NCBI Taxonomy" id="243924"/>
    <lineage>
        <taxon>Bacteria</taxon>
        <taxon>Pseudomonadati</taxon>
        <taxon>Pseudomonadota</taxon>
        <taxon>Gammaproteobacteria</taxon>
        <taxon>Pseudomonadales</taxon>
        <taxon>Pseudomonadaceae</taxon>
        <taxon>Pseudomonas</taxon>
    </lineage>
</organism>
<dbReference type="InterPro" id="IPR018145">
    <property type="entry name" value="CagE_TrbE_VirB_cntrl_dom"/>
</dbReference>
<dbReference type="PANTHER" id="PTHR30121">
    <property type="entry name" value="UNCHARACTERIZED PROTEIN YJGR-RELATED"/>
    <property type="match status" value="1"/>
</dbReference>
<reference evidence="3 4" key="1">
    <citation type="submission" date="2014-09" db="EMBL/GenBank/DDBJ databases">
        <title>Genome sequence of Pseudomonas lutea strain DSM 17257T.</title>
        <authorList>
            <person name="Kwak Y."/>
            <person name="Shin J.-H."/>
        </authorList>
    </citation>
    <scope>NUCLEOTIDE SEQUENCE [LARGE SCALE GENOMIC DNA]</scope>
    <source>
        <strain evidence="3 4">DSM 17257</strain>
    </source>
</reference>
<comment type="similarity">
    <text evidence="1">Belongs to the TrbE/VirB4 family.</text>
</comment>
<evidence type="ECO:0000259" key="2">
    <source>
        <dbReference type="Pfam" id="PF03135"/>
    </source>
</evidence>
<dbReference type="SUPFAM" id="SSF52540">
    <property type="entry name" value="P-loop containing nucleoside triphosphate hydrolases"/>
    <property type="match status" value="1"/>
</dbReference>
<evidence type="ECO:0000313" key="4">
    <source>
        <dbReference type="Proteomes" id="UP000029719"/>
    </source>
</evidence>